<feature type="compositionally biased region" description="Polar residues" evidence="1">
    <location>
        <begin position="260"/>
        <end position="273"/>
    </location>
</feature>
<feature type="compositionally biased region" description="Polar residues" evidence="1">
    <location>
        <begin position="158"/>
        <end position="180"/>
    </location>
</feature>
<feature type="compositionally biased region" description="Polar residues" evidence="1">
    <location>
        <begin position="869"/>
        <end position="885"/>
    </location>
</feature>
<evidence type="ECO:0000313" key="4">
    <source>
        <dbReference type="Proteomes" id="UP001271007"/>
    </source>
</evidence>
<dbReference type="AlphaFoldDB" id="A0AAJ0GGP0"/>
<dbReference type="Pfam" id="PF00226">
    <property type="entry name" value="DnaJ"/>
    <property type="match status" value="1"/>
</dbReference>
<gene>
    <name evidence="3" type="ORF">LTR09_002198</name>
</gene>
<feature type="compositionally biased region" description="Pro residues" evidence="1">
    <location>
        <begin position="119"/>
        <end position="136"/>
    </location>
</feature>
<comment type="caution">
    <text evidence="3">The sequence shown here is derived from an EMBL/GenBank/DDBJ whole genome shotgun (WGS) entry which is preliminary data.</text>
</comment>
<organism evidence="3 4">
    <name type="scientific">Extremus antarcticus</name>
    <dbReference type="NCBI Taxonomy" id="702011"/>
    <lineage>
        <taxon>Eukaryota</taxon>
        <taxon>Fungi</taxon>
        <taxon>Dikarya</taxon>
        <taxon>Ascomycota</taxon>
        <taxon>Pezizomycotina</taxon>
        <taxon>Dothideomycetes</taxon>
        <taxon>Dothideomycetidae</taxon>
        <taxon>Mycosphaerellales</taxon>
        <taxon>Extremaceae</taxon>
        <taxon>Extremus</taxon>
    </lineage>
</organism>
<feature type="region of interest" description="Disordered" evidence="1">
    <location>
        <begin position="76"/>
        <end position="542"/>
    </location>
</feature>
<feature type="compositionally biased region" description="Pro residues" evidence="1">
    <location>
        <begin position="306"/>
        <end position="318"/>
    </location>
</feature>
<dbReference type="PROSITE" id="PS00636">
    <property type="entry name" value="DNAJ_1"/>
    <property type="match status" value="1"/>
</dbReference>
<dbReference type="PROSITE" id="PS50076">
    <property type="entry name" value="DNAJ_2"/>
    <property type="match status" value="1"/>
</dbReference>
<feature type="compositionally biased region" description="Pro residues" evidence="1">
    <location>
        <begin position="463"/>
        <end position="477"/>
    </location>
</feature>
<feature type="compositionally biased region" description="Polar residues" evidence="1">
    <location>
        <begin position="438"/>
        <end position="452"/>
    </location>
</feature>
<feature type="compositionally biased region" description="Polar residues" evidence="1">
    <location>
        <begin position="402"/>
        <end position="419"/>
    </location>
</feature>
<dbReference type="InterPro" id="IPR001623">
    <property type="entry name" value="DnaJ_domain"/>
</dbReference>
<evidence type="ECO:0000259" key="2">
    <source>
        <dbReference type="PROSITE" id="PS50076"/>
    </source>
</evidence>
<dbReference type="CDD" id="cd06257">
    <property type="entry name" value="DnaJ"/>
    <property type="match status" value="1"/>
</dbReference>
<dbReference type="InterPro" id="IPR018253">
    <property type="entry name" value="DnaJ_domain_CS"/>
</dbReference>
<protein>
    <recommendedName>
        <fullName evidence="2">J domain-containing protein</fullName>
    </recommendedName>
</protein>
<accession>A0AAJ0GGP0</accession>
<dbReference type="PANTHER" id="PTHR43908:SF6">
    <property type="entry name" value="J DOMAIN-CONTAINING PROTEIN DDB_G0295729"/>
    <property type="match status" value="1"/>
</dbReference>
<dbReference type="GO" id="GO:0030544">
    <property type="term" value="F:Hsp70 protein binding"/>
    <property type="evidence" value="ECO:0007669"/>
    <property type="project" value="TreeGrafter"/>
</dbReference>
<feature type="compositionally biased region" description="Polar residues" evidence="1">
    <location>
        <begin position="674"/>
        <end position="706"/>
    </location>
</feature>
<dbReference type="PRINTS" id="PR00625">
    <property type="entry name" value="JDOMAIN"/>
</dbReference>
<feature type="compositionally biased region" description="Pro residues" evidence="1">
    <location>
        <begin position="190"/>
        <end position="209"/>
    </location>
</feature>
<feature type="compositionally biased region" description="Polar residues" evidence="1">
    <location>
        <begin position="894"/>
        <end position="910"/>
    </location>
</feature>
<dbReference type="PANTHER" id="PTHR43908">
    <property type="entry name" value="AT29763P-RELATED"/>
    <property type="match status" value="1"/>
</dbReference>
<feature type="compositionally biased region" description="Polar residues" evidence="1">
    <location>
        <begin position="721"/>
        <end position="731"/>
    </location>
</feature>
<dbReference type="Proteomes" id="UP001271007">
    <property type="component" value="Unassembled WGS sequence"/>
</dbReference>
<feature type="compositionally biased region" description="Polar residues" evidence="1">
    <location>
        <begin position="490"/>
        <end position="521"/>
    </location>
</feature>
<name>A0AAJ0GGP0_9PEZI</name>
<dbReference type="InterPro" id="IPR051100">
    <property type="entry name" value="DnaJ_subfamily_B/C"/>
</dbReference>
<dbReference type="GO" id="GO:0071218">
    <property type="term" value="P:cellular response to misfolded protein"/>
    <property type="evidence" value="ECO:0007669"/>
    <property type="project" value="TreeGrafter"/>
</dbReference>
<dbReference type="SMART" id="SM00271">
    <property type="entry name" value="DnaJ"/>
    <property type="match status" value="1"/>
</dbReference>
<feature type="compositionally biased region" description="Low complexity" evidence="1">
    <location>
        <begin position="831"/>
        <end position="841"/>
    </location>
</feature>
<dbReference type="Gene3D" id="1.10.287.110">
    <property type="entry name" value="DnaJ domain"/>
    <property type="match status" value="1"/>
</dbReference>
<evidence type="ECO:0000313" key="3">
    <source>
        <dbReference type="EMBL" id="KAK3057159.1"/>
    </source>
</evidence>
<proteinExistence type="predicted"/>
<feature type="compositionally biased region" description="Polar residues" evidence="1">
    <location>
        <begin position="239"/>
        <end position="251"/>
    </location>
</feature>
<keyword evidence="4" id="KW-1185">Reference proteome</keyword>
<dbReference type="EMBL" id="JAWDJX010000004">
    <property type="protein sequence ID" value="KAK3057159.1"/>
    <property type="molecule type" value="Genomic_DNA"/>
</dbReference>
<sequence length="1115" mass="122163">MVKADVKHNYYADLELPTSASIEDIRKAYRKLALLYHPDRNAGKEGECVPKFQAIQYANEVLGDAMSKQKYDTDRRKAGLYPTGPTFNPRQAAPGNPYAASSQFPPPPRRTQPGGYQRQPPPPQPNPFAAAGPPPSGADRFHNFTRAAPTARKDPAAQSRTDTFKAWQNLNNTQDRQQAFSPQPSRAHPHPQPQPPPSHARQRPPPPPRQETTMPTEEQIRAGMKHRNGPRLDSENLERNQSAWQAFNKQPNAPKPGVARTSSMRTPNRQGGFNPNMPGSDERPAGSHHMHRNKSADFGSPQPGAKMPPPPAPPPPGTNPSTPQSPLSPNYRRPFAEPTKPSHIRMPDDQVPYFEGTRNRTPYSSNLHEKIDLADGLKRSHSVRDTTKLGPDDAANRDRARSTSPLGRQRDNNNNTNGSSRKEPFMVYSDSDDSGSDVTQTPEDADSSSPTTDEQRPDMAPNTRPPFNRPKIIPTPPSRSRRPSSRPPTANATQSDTEQPDMQQKSNSNMYDKPISFSTLPPQVPHGQVSNSHSTSRARRTWSSVGRWAIPSSVNPSASRVKSTIIKSDRKPQQGSFVTAADPLFVKARLDERNAYLRFQSDLRSVYQQTPNNLDMKVFLSLASTARKGLSCGETRLDTLLQRLLQDFPIVGTAQNNPADNIFRDSSFTYNPHNNGAYSATNGKSKSEENINTNFSPEPWNGSFSGSEYFPQPDSTGGKKPSSSRQSTRTPGEQPRSATMDLPPMDTPVEEVPSRPWGSDGTPKAVPTHTAPVGGPFEGDRWQNQTFFTAEELPRQSSPVKGGFATSARKPAQGRKASRVAASAGAQQTPAPHAVGADAEAGAGGMDGGLESGAQFVADPMDIDEPPTANRSTGHAHESATQATDKSARLISVPPSTWRQDQQQKMGQTSTHHKTSSASRRAECASTSDGAKLNTTLDDLRHVEPIARSAPGGTGLNDFGDLSSTLPFKSEAARNIPQSTPSIQQFELPTVPTHPPEPVRASKANWQNYARFFGEYCKAFHNFDRTMLQYFDSAEKRTASRFANGTSWLEATGDTSGMFGESTGFGSYAADSLLMERARTHWNVGCDRYRDGMKMFEKAREGIRKKAAEGTLPEV</sequence>
<feature type="domain" description="J" evidence="2">
    <location>
        <begin position="9"/>
        <end position="75"/>
    </location>
</feature>
<reference evidence="3" key="1">
    <citation type="submission" date="2023-04" db="EMBL/GenBank/DDBJ databases">
        <title>Black Yeasts Isolated from many extreme environments.</title>
        <authorList>
            <person name="Coleine C."/>
            <person name="Stajich J.E."/>
            <person name="Selbmann L."/>
        </authorList>
    </citation>
    <scope>NUCLEOTIDE SEQUENCE</scope>
    <source>
        <strain evidence="3">CCFEE 5312</strain>
    </source>
</reference>
<dbReference type="GO" id="GO:0005789">
    <property type="term" value="C:endoplasmic reticulum membrane"/>
    <property type="evidence" value="ECO:0007669"/>
    <property type="project" value="TreeGrafter"/>
</dbReference>
<evidence type="ECO:0000256" key="1">
    <source>
        <dbReference type="SAM" id="MobiDB-lite"/>
    </source>
</evidence>
<dbReference type="InterPro" id="IPR036869">
    <property type="entry name" value="J_dom_sf"/>
</dbReference>
<feature type="compositionally biased region" description="Basic and acidic residues" evidence="1">
    <location>
        <begin position="367"/>
        <end position="401"/>
    </location>
</feature>
<feature type="region of interest" description="Disordered" evidence="1">
    <location>
        <begin position="789"/>
        <end position="927"/>
    </location>
</feature>
<dbReference type="SUPFAM" id="SSF46565">
    <property type="entry name" value="Chaperone J-domain"/>
    <property type="match status" value="1"/>
</dbReference>
<feature type="compositionally biased region" description="Gly residues" evidence="1">
    <location>
        <begin position="842"/>
        <end position="851"/>
    </location>
</feature>
<feature type="region of interest" description="Disordered" evidence="1">
    <location>
        <begin position="674"/>
        <end position="768"/>
    </location>
</feature>